<sequence length="438" mass="48328">MPLHPFHLLTAPLETFVLPNGLTAVLHRFPSPAVGLAFYMRAGPAYETPETNGISHVLEHMLFRGVPAYPSSEALTRALDRVGAEANAATFTDLIVLSCKVLPEAVEEALTLFRDMVTVPVFAGLEAEREIILEEFLEDFDEDGTLTAIDQLSSQLLYRTHPYALPILGNKAFLERLTEDDLRTHLGRFCQPGASVVCLSGDLPPTLAVRAMLDRTFGTMPAGDVSATATVPPLPPFRGPRLNWVDSPRSQIACRVSFLGWPLGDADFILQKALVRLLDNPSGSPLRQAMQDEKGFCYSLAVGLDAYAAAGAVHVDFSVKPDRLVDALYECLRVLARLAERPPAADLVEHMVQQYVKGKRFASNDLWDFSGRVGFRALYPGQPSLEEEYHASQQVRPRDLQRLARRLFRPGRLGVTLVGPCCGAHYHRVGRMIDRFPG</sequence>
<feature type="domain" description="Peptidase M16 N-terminal" evidence="2">
    <location>
        <begin position="28"/>
        <end position="169"/>
    </location>
</feature>
<dbReference type="InterPro" id="IPR007863">
    <property type="entry name" value="Peptidase_M16_C"/>
</dbReference>
<evidence type="ECO:0000313" key="5">
    <source>
        <dbReference type="Proteomes" id="UP000252355"/>
    </source>
</evidence>
<dbReference type="AlphaFoldDB" id="A0A367ZN99"/>
<reference evidence="4 5" key="1">
    <citation type="submission" date="2018-05" db="EMBL/GenBank/DDBJ databases">
        <title>A metagenomic window into the 2 km-deep terrestrial subsurface aquifer revealed taxonomically and functionally diverse microbial community comprising novel uncultured bacterial lineages.</title>
        <authorList>
            <person name="Kadnikov V.V."/>
            <person name="Mardanov A.V."/>
            <person name="Beletsky A.V."/>
            <person name="Banks D."/>
            <person name="Pimenov N.V."/>
            <person name="Frank Y.A."/>
            <person name="Karnachuk O.V."/>
            <person name="Ravin N.V."/>
        </authorList>
    </citation>
    <scope>NUCLEOTIDE SEQUENCE [LARGE SCALE GENOMIC DNA]</scope>
    <source>
        <strain evidence="4">BY5</strain>
    </source>
</reference>
<comment type="similarity">
    <text evidence="1">Belongs to the peptidase M16 family.</text>
</comment>
<evidence type="ECO:0000313" key="4">
    <source>
        <dbReference type="EMBL" id="RCK79593.1"/>
    </source>
</evidence>
<evidence type="ECO:0000259" key="3">
    <source>
        <dbReference type="Pfam" id="PF05193"/>
    </source>
</evidence>
<dbReference type="InterPro" id="IPR050361">
    <property type="entry name" value="MPP/UQCRC_Complex"/>
</dbReference>
<dbReference type="InterPro" id="IPR011249">
    <property type="entry name" value="Metalloenz_LuxS/M16"/>
</dbReference>
<gene>
    <name evidence="4" type="ORF">OZSIB_4065</name>
</gene>
<dbReference type="PANTHER" id="PTHR11851">
    <property type="entry name" value="METALLOPROTEASE"/>
    <property type="match status" value="1"/>
</dbReference>
<organism evidence="4 5">
    <name type="scientific">Candidatus Ozemobacter sibiricus</name>
    <dbReference type="NCBI Taxonomy" id="2268124"/>
    <lineage>
        <taxon>Bacteria</taxon>
        <taxon>Candidatus Ozemobacteria</taxon>
        <taxon>Candidatus Ozemobacterales</taxon>
        <taxon>Candidatus Ozemobacteraceae</taxon>
        <taxon>Candidatus Ozemobacter</taxon>
    </lineage>
</organism>
<feature type="domain" description="Peptidase M16 C-terminal" evidence="3">
    <location>
        <begin position="177"/>
        <end position="353"/>
    </location>
</feature>
<comment type="caution">
    <text evidence="4">The sequence shown here is derived from an EMBL/GenBank/DDBJ whole genome shotgun (WGS) entry which is preliminary data.</text>
</comment>
<evidence type="ECO:0000256" key="1">
    <source>
        <dbReference type="ARBA" id="ARBA00007261"/>
    </source>
</evidence>
<dbReference type="InterPro" id="IPR011765">
    <property type="entry name" value="Pept_M16_N"/>
</dbReference>
<dbReference type="Proteomes" id="UP000252355">
    <property type="component" value="Unassembled WGS sequence"/>
</dbReference>
<dbReference type="Gene3D" id="3.30.830.10">
    <property type="entry name" value="Metalloenzyme, LuxS/M16 peptidase-like"/>
    <property type="match status" value="2"/>
</dbReference>
<dbReference type="PANTHER" id="PTHR11851:SF49">
    <property type="entry name" value="MITOCHONDRIAL-PROCESSING PEPTIDASE SUBUNIT ALPHA"/>
    <property type="match status" value="1"/>
</dbReference>
<accession>A0A367ZN99</accession>
<proteinExistence type="inferred from homology"/>
<dbReference type="Pfam" id="PF00675">
    <property type="entry name" value="Peptidase_M16"/>
    <property type="match status" value="1"/>
</dbReference>
<evidence type="ECO:0000259" key="2">
    <source>
        <dbReference type="Pfam" id="PF00675"/>
    </source>
</evidence>
<protein>
    <submittedName>
        <fullName evidence="4">Peptidase, M16 family</fullName>
    </submittedName>
</protein>
<dbReference type="EMBL" id="QOQW01000011">
    <property type="protein sequence ID" value="RCK79593.1"/>
    <property type="molecule type" value="Genomic_DNA"/>
</dbReference>
<name>A0A367ZN99_9BACT</name>
<dbReference type="SUPFAM" id="SSF63411">
    <property type="entry name" value="LuxS/MPP-like metallohydrolase"/>
    <property type="match status" value="2"/>
</dbReference>
<dbReference type="Pfam" id="PF05193">
    <property type="entry name" value="Peptidase_M16_C"/>
    <property type="match status" value="1"/>
</dbReference>
<dbReference type="GO" id="GO:0046872">
    <property type="term" value="F:metal ion binding"/>
    <property type="evidence" value="ECO:0007669"/>
    <property type="project" value="InterPro"/>
</dbReference>